<organism evidence="2 3">
    <name type="scientific">Prunus yedoensis var. nudiflora</name>
    <dbReference type="NCBI Taxonomy" id="2094558"/>
    <lineage>
        <taxon>Eukaryota</taxon>
        <taxon>Viridiplantae</taxon>
        <taxon>Streptophyta</taxon>
        <taxon>Embryophyta</taxon>
        <taxon>Tracheophyta</taxon>
        <taxon>Spermatophyta</taxon>
        <taxon>Magnoliopsida</taxon>
        <taxon>eudicotyledons</taxon>
        <taxon>Gunneridae</taxon>
        <taxon>Pentapetalae</taxon>
        <taxon>rosids</taxon>
        <taxon>fabids</taxon>
        <taxon>Rosales</taxon>
        <taxon>Rosaceae</taxon>
        <taxon>Amygdaloideae</taxon>
        <taxon>Amygdaleae</taxon>
        <taxon>Prunus</taxon>
    </lineage>
</organism>
<keyword evidence="3" id="KW-1185">Reference proteome</keyword>
<dbReference type="GO" id="GO:0035673">
    <property type="term" value="F:oligopeptide transmembrane transporter activity"/>
    <property type="evidence" value="ECO:0007669"/>
    <property type="project" value="InterPro"/>
</dbReference>
<accession>A0A314ZN60</accession>
<keyword evidence="1" id="KW-0472">Membrane</keyword>
<evidence type="ECO:0000313" key="3">
    <source>
        <dbReference type="Proteomes" id="UP000250321"/>
    </source>
</evidence>
<dbReference type="AlphaFoldDB" id="A0A314ZN60"/>
<dbReference type="PANTHER" id="PTHR31645">
    <property type="entry name" value="OLIGOPEPTIDE TRANSPORTER YGL114W-RELATED"/>
    <property type="match status" value="1"/>
</dbReference>
<proteinExistence type="predicted"/>
<protein>
    <submittedName>
        <fullName evidence="2">Putative metal-nicotianamine transporter YSL6</fullName>
    </submittedName>
</protein>
<gene>
    <name evidence="2" type="ORF">Pyn_26345</name>
</gene>
<dbReference type="OrthoDB" id="1743644at2759"/>
<dbReference type="InterPro" id="IPR045035">
    <property type="entry name" value="YSL-like"/>
</dbReference>
<comment type="caution">
    <text evidence="2">The sequence shown here is derived from an EMBL/GenBank/DDBJ whole genome shotgun (WGS) entry which is preliminary data.</text>
</comment>
<sequence length="73" mass="8410">MDERTYNLIGADYLGNRAEDVKNPSLWWMTGFLFVVSFLGLFILVPICKLVLAMVSCWLFVELCQGWNTTPDF</sequence>
<name>A0A314ZN60_PRUYE</name>
<dbReference type="EMBL" id="PJQY01000027">
    <property type="protein sequence ID" value="PQQ20749.1"/>
    <property type="molecule type" value="Genomic_DNA"/>
</dbReference>
<dbReference type="STRING" id="2094558.A0A314ZN60"/>
<keyword evidence="1" id="KW-0812">Transmembrane</keyword>
<dbReference type="Proteomes" id="UP000250321">
    <property type="component" value="Unassembled WGS sequence"/>
</dbReference>
<feature type="transmembrane region" description="Helical" evidence="1">
    <location>
        <begin position="26"/>
        <end position="45"/>
    </location>
</feature>
<evidence type="ECO:0000256" key="1">
    <source>
        <dbReference type="SAM" id="Phobius"/>
    </source>
</evidence>
<dbReference type="PANTHER" id="PTHR31645:SF0">
    <property type="entry name" value="OLIGOPEPTIDE TRANSPORTER YGL114W-RELATED"/>
    <property type="match status" value="1"/>
</dbReference>
<evidence type="ECO:0000313" key="2">
    <source>
        <dbReference type="EMBL" id="PQQ20749.1"/>
    </source>
</evidence>
<keyword evidence="1" id="KW-1133">Transmembrane helix</keyword>
<dbReference type="GO" id="GO:0005774">
    <property type="term" value="C:vacuolar membrane"/>
    <property type="evidence" value="ECO:0007669"/>
    <property type="project" value="TreeGrafter"/>
</dbReference>
<reference evidence="2 3" key="1">
    <citation type="submission" date="2018-02" db="EMBL/GenBank/DDBJ databases">
        <title>Draft genome of wild Prunus yedoensis var. nudiflora.</title>
        <authorList>
            <person name="Baek S."/>
            <person name="Kim J.-H."/>
            <person name="Choi K."/>
            <person name="Kim G.-B."/>
            <person name="Cho A."/>
            <person name="Jang H."/>
            <person name="Shin C.-H."/>
            <person name="Yu H.-J."/>
            <person name="Mun J.-H."/>
        </authorList>
    </citation>
    <scope>NUCLEOTIDE SEQUENCE [LARGE SCALE GENOMIC DNA]</scope>
    <source>
        <strain evidence="3">cv. Jeju island</strain>
        <tissue evidence="2">Leaf</tissue>
    </source>
</reference>